<reference evidence="2" key="2">
    <citation type="journal article" date="2015" name="Fish Shellfish Immunol.">
        <title>Early steps in the European eel (Anguilla anguilla)-Vibrio vulnificus interaction in the gills: Role of the RtxA13 toxin.</title>
        <authorList>
            <person name="Callol A."/>
            <person name="Pajuelo D."/>
            <person name="Ebbesson L."/>
            <person name="Teles M."/>
            <person name="MacKenzie S."/>
            <person name="Amaro C."/>
        </authorList>
    </citation>
    <scope>NUCLEOTIDE SEQUENCE</scope>
</reference>
<evidence type="ECO:0000256" key="1">
    <source>
        <dbReference type="SAM" id="Phobius"/>
    </source>
</evidence>
<proteinExistence type="predicted"/>
<name>A0A0E9QTD9_ANGAN</name>
<keyword evidence="1" id="KW-0472">Membrane</keyword>
<feature type="transmembrane region" description="Helical" evidence="1">
    <location>
        <begin position="12"/>
        <end position="29"/>
    </location>
</feature>
<evidence type="ECO:0000313" key="2">
    <source>
        <dbReference type="EMBL" id="JAH19530.1"/>
    </source>
</evidence>
<keyword evidence="1" id="KW-0812">Transmembrane</keyword>
<dbReference type="EMBL" id="GBXM01089047">
    <property type="protein sequence ID" value="JAH19530.1"/>
    <property type="molecule type" value="Transcribed_RNA"/>
</dbReference>
<sequence length="30" mass="3400">MTMSNHDRTSSFIYVLFVCTNMCIGSDVAR</sequence>
<protein>
    <submittedName>
        <fullName evidence="2">Uncharacterized protein</fullName>
    </submittedName>
</protein>
<organism evidence="2">
    <name type="scientific">Anguilla anguilla</name>
    <name type="common">European freshwater eel</name>
    <name type="synonym">Muraena anguilla</name>
    <dbReference type="NCBI Taxonomy" id="7936"/>
    <lineage>
        <taxon>Eukaryota</taxon>
        <taxon>Metazoa</taxon>
        <taxon>Chordata</taxon>
        <taxon>Craniata</taxon>
        <taxon>Vertebrata</taxon>
        <taxon>Euteleostomi</taxon>
        <taxon>Actinopterygii</taxon>
        <taxon>Neopterygii</taxon>
        <taxon>Teleostei</taxon>
        <taxon>Anguilliformes</taxon>
        <taxon>Anguillidae</taxon>
        <taxon>Anguilla</taxon>
    </lineage>
</organism>
<dbReference type="AlphaFoldDB" id="A0A0E9QTD9"/>
<reference evidence="2" key="1">
    <citation type="submission" date="2014-11" db="EMBL/GenBank/DDBJ databases">
        <authorList>
            <person name="Amaro Gonzalez C."/>
        </authorList>
    </citation>
    <scope>NUCLEOTIDE SEQUENCE</scope>
</reference>
<accession>A0A0E9QTD9</accession>
<keyword evidence="1" id="KW-1133">Transmembrane helix</keyword>